<dbReference type="PROSITE" id="PS51257">
    <property type="entry name" value="PROKAR_LIPOPROTEIN"/>
    <property type="match status" value="1"/>
</dbReference>
<organism evidence="2 3">
    <name type="scientific">Mucilaginibacter angelicae</name>
    <dbReference type="NCBI Taxonomy" id="869718"/>
    <lineage>
        <taxon>Bacteria</taxon>
        <taxon>Pseudomonadati</taxon>
        <taxon>Bacteroidota</taxon>
        <taxon>Sphingobacteriia</taxon>
        <taxon>Sphingobacteriales</taxon>
        <taxon>Sphingobacteriaceae</taxon>
        <taxon>Mucilaginibacter</taxon>
    </lineage>
</organism>
<comment type="caution">
    <text evidence="2">The sequence shown here is derived from an EMBL/GenBank/DDBJ whole genome shotgun (WGS) entry which is preliminary data.</text>
</comment>
<dbReference type="EMBL" id="JBHLTS010000024">
    <property type="protein sequence ID" value="MFC0516329.1"/>
    <property type="molecule type" value="Genomic_DNA"/>
</dbReference>
<accession>A0ABV6LA25</accession>
<evidence type="ECO:0008006" key="4">
    <source>
        <dbReference type="Google" id="ProtNLM"/>
    </source>
</evidence>
<name>A0ABV6LA25_9SPHI</name>
<keyword evidence="1" id="KW-0812">Transmembrane</keyword>
<keyword evidence="1" id="KW-1133">Transmembrane helix</keyword>
<evidence type="ECO:0000313" key="2">
    <source>
        <dbReference type="EMBL" id="MFC0516329.1"/>
    </source>
</evidence>
<evidence type="ECO:0000256" key="1">
    <source>
        <dbReference type="SAM" id="Phobius"/>
    </source>
</evidence>
<dbReference type="RefSeq" id="WP_377024115.1">
    <property type="nucleotide sequence ID" value="NZ_JBHLTS010000024.1"/>
</dbReference>
<evidence type="ECO:0000313" key="3">
    <source>
        <dbReference type="Proteomes" id="UP001589828"/>
    </source>
</evidence>
<dbReference type="Proteomes" id="UP001589828">
    <property type="component" value="Unassembled WGS sequence"/>
</dbReference>
<gene>
    <name evidence="2" type="ORF">ACFFGT_19075</name>
</gene>
<reference evidence="2 3" key="1">
    <citation type="submission" date="2024-09" db="EMBL/GenBank/DDBJ databases">
        <authorList>
            <person name="Sun Q."/>
            <person name="Mori K."/>
        </authorList>
    </citation>
    <scope>NUCLEOTIDE SEQUENCE [LARGE SCALE GENOMIC DNA]</scope>
    <source>
        <strain evidence="2 3">NCAIM B.02415</strain>
    </source>
</reference>
<feature type="transmembrane region" description="Helical" evidence="1">
    <location>
        <begin position="133"/>
        <end position="156"/>
    </location>
</feature>
<protein>
    <recommendedName>
        <fullName evidence="4">Lipoprotein</fullName>
    </recommendedName>
</protein>
<proteinExistence type="predicted"/>
<sequence length="160" mass="17694">MKNIVIIFAAFAGWVLLSSCSKQIYSHEEVMSSYHTKNDVIKQFGQPDEIMVVNDTTQWLYNCSDPSVFNDTKTKVKINGVYNAGSGFNTVPVSVKQFSQHNKYVKFAFNTNGDILNWNSSGVNFAERKAKPLATIGIVVGAIVVVISTIGLIALANWHM</sequence>
<keyword evidence="3" id="KW-1185">Reference proteome</keyword>
<keyword evidence="1" id="KW-0472">Membrane</keyword>